<proteinExistence type="inferred from homology"/>
<sequence>MSSMLHRSFKPAKCKTALKLAVSRIKLLKNKREAQVRQLKRELAQLLESGQDQTARIRVEHVVREEKTMAAYDLIEIYCELIAARLPMIESQKYLKPLK</sequence>
<dbReference type="InterPro" id="IPR042277">
    <property type="entry name" value="IST1-like"/>
</dbReference>
<feature type="coiled-coil region" evidence="2">
    <location>
        <begin position="25"/>
        <end position="56"/>
    </location>
</feature>
<evidence type="ECO:0000313" key="4">
    <source>
        <dbReference type="Proteomes" id="UP000289738"/>
    </source>
</evidence>
<dbReference type="GO" id="GO:0015031">
    <property type="term" value="P:protein transport"/>
    <property type="evidence" value="ECO:0007669"/>
    <property type="project" value="InterPro"/>
</dbReference>
<keyword evidence="4" id="KW-1185">Reference proteome</keyword>
<evidence type="ECO:0000313" key="3">
    <source>
        <dbReference type="EMBL" id="RYR57638.1"/>
    </source>
</evidence>
<evidence type="ECO:0008006" key="5">
    <source>
        <dbReference type="Google" id="ProtNLM"/>
    </source>
</evidence>
<comment type="similarity">
    <text evidence="1">Belongs to the IST1 family.</text>
</comment>
<name>A0A445D356_ARAHY</name>
<organism evidence="3 4">
    <name type="scientific">Arachis hypogaea</name>
    <name type="common">Peanut</name>
    <dbReference type="NCBI Taxonomy" id="3818"/>
    <lineage>
        <taxon>Eukaryota</taxon>
        <taxon>Viridiplantae</taxon>
        <taxon>Streptophyta</taxon>
        <taxon>Embryophyta</taxon>
        <taxon>Tracheophyta</taxon>
        <taxon>Spermatophyta</taxon>
        <taxon>Magnoliopsida</taxon>
        <taxon>eudicotyledons</taxon>
        <taxon>Gunneridae</taxon>
        <taxon>Pentapetalae</taxon>
        <taxon>rosids</taxon>
        <taxon>fabids</taxon>
        <taxon>Fabales</taxon>
        <taxon>Fabaceae</taxon>
        <taxon>Papilionoideae</taxon>
        <taxon>50 kb inversion clade</taxon>
        <taxon>dalbergioids sensu lato</taxon>
        <taxon>Dalbergieae</taxon>
        <taxon>Pterocarpus clade</taxon>
        <taxon>Arachis</taxon>
    </lineage>
</organism>
<comment type="caution">
    <text evidence="3">The sequence shown here is derived from an EMBL/GenBank/DDBJ whole genome shotgun (WGS) entry which is preliminary data.</text>
</comment>
<protein>
    <recommendedName>
        <fullName evidence="5">IST1-like protein</fullName>
    </recommendedName>
</protein>
<dbReference type="Pfam" id="PF03398">
    <property type="entry name" value="Ist1"/>
    <property type="match status" value="1"/>
</dbReference>
<evidence type="ECO:0000256" key="2">
    <source>
        <dbReference type="SAM" id="Coils"/>
    </source>
</evidence>
<dbReference type="InterPro" id="IPR005061">
    <property type="entry name" value="Ist1"/>
</dbReference>
<accession>A0A445D356</accession>
<dbReference type="AlphaFoldDB" id="A0A445D356"/>
<dbReference type="FunFam" id="1.20.1260.60:FF:000007">
    <property type="entry name" value="Regulator of Vps4 activity in the MVB pathway protein"/>
    <property type="match status" value="1"/>
</dbReference>
<gene>
    <name evidence="3" type="ORF">Ahy_A05g023344</name>
</gene>
<dbReference type="Gene3D" id="1.20.1260.60">
    <property type="entry name" value="Vacuolar protein sorting-associated protein Ist1"/>
    <property type="match status" value="1"/>
</dbReference>
<dbReference type="Proteomes" id="UP000289738">
    <property type="component" value="Chromosome A05"/>
</dbReference>
<dbReference type="EMBL" id="SDMP01000005">
    <property type="protein sequence ID" value="RYR57638.1"/>
    <property type="molecule type" value="Genomic_DNA"/>
</dbReference>
<evidence type="ECO:0000256" key="1">
    <source>
        <dbReference type="ARBA" id="ARBA00005536"/>
    </source>
</evidence>
<dbReference type="PANTHER" id="PTHR12161">
    <property type="entry name" value="IST1 FAMILY MEMBER"/>
    <property type="match status" value="1"/>
</dbReference>
<reference evidence="3 4" key="1">
    <citation type="submission" date="2019-01" db="EMBL/GenBank/DDBJ databases">
        <title>Sequencing of cultivated peanut Arachis hypogaea provides insights into genome evolution and oil improvement.</title>
        <authorList>
            <person name="Chen X."/>
        </authorList>
    </citation>
    <scope>NUCLEOTIDE SEQUENCE [LARGE SCALE GENOMIC DNA]</scope>
    <source>
        <strain evidence="4">cv. Fuhuasheng</strain>
        <tissue evidence="3">Leaves</tissue>
    </source>
</reference>
<dbReference type="PANTHER" id="PTHR12161:SF13">
    <property type="entry name" value="REGULATOR OF VPS4 ACTIVITY IN THE MVB PATHWAY PROTEIN"/>
    <property type="match status" value="1"/>
</dbReference>
<keyword evidence="2" id="KW-0175">Coiled coil</keyword>